<dbReference type="AlphaFoldDB" id="A0A2P2M5X5"/>
<dbReference type="EMBL" id="GGEC01045119">
    <property type="protein sequence ID" value="MBX25603.1"/>
    <property type="molecule type" value="Transcribed_RNA"/>
</dbReference>
<sequence length="22" mass="2416">MLDAQMTHYDASFLSALETLSA</sequence>
<name>A0A2P2M5X5_RHIMU</name>
<protein>
    <submittedName>
        <fullName evidence="1">Uncharacterized protein</fullName>
    </submittedName>
</protein>
<reference evidence="1" key="1">
    <citation type="submission" date="2018-02" db="EMBL/GenBank/DDBJ databases">
        <title>Rhizophora mucronata_Transcriptome.</title>
        <authorList>
            <person name="Meera S.P."/>
            <person name="Sreeshan A."/>
            <person name="Augustine A."/>
        </authorList>
    </citation>
    <scope>NUCLEOTIDE SEQUENCE</scope>
    <source>
        <tissue evidence="1">Leaf</tissue>
    </source>
</reference>
<accession>A0A2P2M5X5</accession>
<proteinExistence type="predicted"/>
<evidence type="ECO:0000313" key="1">
    <source>
        <dbReference type="EMBL" id="MBX25603.1"/>
    </source>
</evidence>
<organism evidence="1">
    <name type="scientific">Rhizophora mucronata</name>
    <name type="common">Asiatic mangrove</name>
    <dbReference type="NCBI Taxonomy" id="61149"/>
    <lineage>
        <taxon>Eukaryota</taxon>
        <taxon>Viridiplantae</taxon>
        <taxon>Streptophyta</taxon>
        <taxon>Embryophyta</taxon>
        <taxon>Tracheophyta</taxon>
        <taxon>Spermatophyta</taxon>
        <taxon>Magnoliopsida</taxon>
        <taxon>eudicotyledons</taxon>
        <taxon>Gunneridae</taxon>
        <taxon>Pentapetalae</taxon>
        <taxon>rosids</taxon>
        <taxon>fabids</taxon>
        <taxon>Malpighiales</taxon>
        <taxon>Rhizophoraceae</taxon>
        <taxon>Rhizophora</taxon>
    </lineage>
</organism>